<reference evidence="2" key="1">
    <citation type="journal article" date="2014" name="Front. Microbiol.">
        <title>High frequency of phylogenetically diverse reductive dehalogenase-homologous genes in deep subseafloor sedimentary metagenomes.</title>
        <authorList>
            <person name="Kawai M."/>
            <person name="Futagami T."/>
            <person name="Toyoda A."/>
            <person name="Takaki Y."/>
            <person name="Nishi S."/>
            <person name="Hori S."/>
            <person name="Arai W."/>
            <person name="Tsubouchi T."/>
            <person name="Morono Y."/>
            <person name="Uchiyama I."/>
            <person name="Ito T."/>
            <person name="Fujiyama A."/>
            <person name="Inagaki F."/>
            <person name="Takami H."/>
        </authorList>
    </citation>
    <scope>NUCLEOTIDE SEQUENCE</scope>
    <source>
        <strain evidence="2">Expedition CK06-06</strain>
    </source>
</reference>
<feature type="transmembrane region" description="Helical" evidence="1">
    <location>
        <begin position="6"/>
        <end position="26"/>
    </location>
</feature>
<name>X1A286_9ZZZZ</name>
<dbReference type="EMBL" id="BART01007830">
    <property type="protein sequence ID" value="GAG64297.1"/>
    <property type="molecule type" value="Genomic_DNA"/>
</dbReference>
<comment type="caution">
    <text evidence="2">The sequence shown here is derived from an EMBL/GenBank/DDBJ whole genome shotgun (WGS) entry which is preliminary data.</text>
</comment>
<keyword evidence="1" id="KW-0812">Transmembrane</keyword>
<evidence type="ECO:0000256" key="1">
    <source>
        <dbReference type="SAM" id="Phobius"/>
    </source>
</evidence>
<keyword evidence="1" id="KW-1133">Transmembrane helix</keyword>
<proteinExistence type="predicted"/>
<protein>
    <submittedName>
        <fullName evidence="2">Uncharacterized protein</fullName>
    </submittedName>
</protein>
<gene>
    <name evidence="2" type="ORF">S01H4_17748</name>
</gene>
<sequence length="121" mass="13104">MLFIISFIAIFIAAMGLGVMLNPNMFRQVAAFFGKGKRIYLAGILRLLIGVTLLTAALECQRPTIIIVFGVLFIIAGVVIFALGLEKVKSILARWEKRPALAVRLIGLLVFVVGALIGYGV</sequence>
<organism evidence="2">
    <name type="scientific">marine sediment metagenome</name>
    <dbReference type="NCBI Taxonomy" id="412755"/>
    <lineage>
        <taxon>unclassified sequences</taxon>
        <taxon>metagenomes</taxon>
        <taxon>ecological metagenomes</taxon>
    </lineage>
</organism>
<keyword evidence="1" id="KW-0472">Membrane</keyword>
<dbReference type="AlphaFoldDB" id="X1A286"/>
<feature type="transmembrane region" description="Helical" evidence="1">
    <location>
        <begin position="101"/>
        <end position="120"/>
    </location>
</feature>
<evidence type="ECO:0000313" key="2">
    <source>
        <dbReference type="EMBL" id="GAG64297.1"/>
    </source>
</evidence>
<accession>X1A286</accession>
<feature type="transmembrane region" description="Helical" evidence="1">
    <location>
        <begin position="38"/>
        <end position="58"/>
    </location>
</feature>
<feature type="transmembrane region" description="Helical" evidence="1">
    <location>
        <begin position="64"/>
        <end position="85"/>
    </location>
</feature>